<accession>A0A097SSS2</accession>
<dbReference type="EMBL" id="CP007711">
    <property type="protein sequence ID" value="AIV03647.1"/>
    <property type="molecule type" value="Genomic_DNA"/>
</dbReference>
<organism evidence="2 3">
    <name type="scientific">Candidatus Malacoplasma girerdii</name>
    <dbReference type="NCBI Taxonomy" id="1318617"/>
    <lineage>
        <taxon>Bacteria</taxon>
        <taxon>Bacillati</taxon>
        <taxon>Mycoplasmatota</taxon>
        <taxon>Mycoplasmoidales</taxon>
        <taxon>Mycoplasmoidaceae</taxon>
        <taxon>Malacoplasma</taxon>
    </lineage>
</organism>
<feature type="transmembrane region" description="Helical" evidence="1">
    <location>
        <begin position="122"/>
        <end position="150"/>
    </location>
</feature>
<feature type="transmembrane region" description="Helical" evidence="1">
    <location>
        <begin position="21"/>
        <end position="41"/>
    </location>
</feature>
<sequence length="204" mass="24038">MDKIIIAMGKNKKLLNTMDYTKMYTSIILTLFGNPIIYAFFNSNNEHRTNVEWILISLLISVTLIQFFELIFYILMATRKAIYSKTFFCIESKIYYLWRSKVKIIKRTKIEDMYYKYTFTKYYFFAAWILFLNSIITFSGALSTLIYAWIDTRNNGVDNTKALPWVSLATTIINILSIIYNKVLSRKTNNVITYVLTLKNTSLK</sequence>
<evidence type="ECO:0000256" key="1">
    <source>
        <dbReference type="SAM" id="Phobius"/>
    </source>
</evidence>
<proteinExistence type="predicted"/>
<dbReference type="AlphaFoldDB" id="A0A097SSS2"/>
<gene>
    <name evidence="2" type="ORF">MGM1_2730</name>
</gene>
<keyword evidence="1" id="KW-0812">Transmembrane</keyword>
<feature type="transmembrane region" description="Helical" evidence="1">
    <location>
        <begin position="53"/>
        <end position="75"/>
    </location>
</feature>
<evidence type="ECO:0000313" key="2">
    <source>
        <dbReference type="EMBL" id="AIV03647.1"/>
    </source>
</evidence>
<name>A0A097SSS2_9BACT</name>
<feature type="transmembrane region" description="Helical" evidence="1">
    <location>
        <begin position="162"/>
        <end position="180"/>
    </location>
</feature>
<dbReference type="HOGENOM" id="CLU_1341221_0_0_14"/>
<dbReference type="Proteomes" id="UP000030066">
    <property type="component" value="Chromosome"/>
</dbReference>
<dbReference type="STRING" id="1318617.MGM1_2730"/>
<protein>
    <submittedName>
        <fullName evidence="2">Uncharacterized protein</fullName>
    </submittedName>
</protein>
<keyword evidence="1" id="KW-1133">Transmembrane helix</keyword>
<dbReference type="KEGG" id="mgj:MGM1_2730"/>
<keyword evidence="3" id="KW-1185">Reference proteome</keyword>
<keyword evidence="1" id="KW-0472">Membrane</keyword>
<evidence type="ECO:0000313" key="3">
    <source>
        <dbReference type="Proteomes" id="UP000030066"/>
    </source>
</evidence>
<reference evidence="2 3" key="1">
    <citation type="journal article" date="2014" name="PLoS ONE">
        <title>An emerging Mycoplasma associated with trichomoniasis, vaginal infection and disease.</title>
        <authorList>
            <consortium name="Vaginal Microbiome Consortium"/>
            <person name="Fettweis J.M."/>
            <person name="Serrano M.G."/>
            <person name="Huang B."/>
            <person name="Brooks J.P."/>
            <person name="Glascock A.L."/>
            <person name="Sheth N.U."/>
            <person name="Strauss J.F.III."/>
            <person name="Jefferson K.K."/>
            <person name="Buck G.A."/>
        </authorList>
    </citation>
    <scope>NUCLEOTIDE SEQUENCE [LARGE SCALE GENOMIC DNA]</scope>
    <source>
        <strain evidence="2 3">VCU_M1</strain>
    </source>
</reference>